<dbReference type="Proteomes" id="UP001203880">
    <property type="component" value="Unassembled WGS sequence"/>
</dbReference>
<name>A0ABT0Q5F9_9RHOB</name>
<evidence type="ECO:0000256" key="1">
    <source>
        <dbReference type="SAM" id="MobiDB-lite"/>
    </source>
</evidence>
<accession>A0ABT0Q5F9</accession>
<evidence type="ECO:0000313" key="3">
    <source>
        <dbReference type="Proteomes" id="UP001203880"/>
    </source>
</evidence>
<protein>
    <submittedName>
        <fullName evidence="2">Uncharacterized protein</fullName>
    </submittedName>
</protein>
<feature type="compositionally biased region" description="Pro residues" evidence="1">
    <location>
        <begin position="337"/>
        <end position="351"/>
    </location>
</feature>
<keyword evidence="3" id="KW-1185">Reference proteome</keyword>
<proteinExistence type="predicted"/>
<gene>
    <name evidence="2" type="ORF">M3P21_16335</name>
</gene>
<feature type="region of interest" description="Disordered" evidence="1">
    <location>
        <begin position="333"/>
        <end position="369"/>
    </location>
</feature>
<evidence type="ECO:0000313" key="2">
    <source>
        <dbReference type="EMBL" id="MCL6285099.1"/>
    </source>
</evidence>
<reference evidence="2" key="1">
    <citation type="submission" date="2022-05" db="EMBL/GenBank/DDBJ databases">
        <authorList>
            <person name="Park J.-S."/>
        </authorList>
    </citation>
    <scope>NUCLEOTIDE SEQUENCE</scope>
    <source>
        <strain evidence="2">2012CJ41-6</strain>
    </source>
</reference>
<comment type="caution">
    <text evidence="2">The sequence shown here is derived from an EMBL/GenBank/DDBJ whole genome shotgun (WGS) entry which is preliminary data.</text>
</comment>
<dbReference type="EMBL" id="JAMFMB010000022">
    <property type="protein sequence ID" value="MCL6285099.1"/>
    <property type="molecule type" value="Genomic_DNA"/>
</dbReference>
<dbReference type="RefSeq" id="WP_249711567.1">
    <property type="nucleotide sequence ID" value="NZ_JAMFMB010000022.1"/>
</dbReference>
<organism evidence="2 3">
    <name type="scientific">Ruegeria spongiae</name>
    <dbReference type="NCBI Taxonomy" id="2942209"/>
    <lineage>
        <taxon>Bacteria</taxon>
        <taxon>Pseudomonadati</taxon>
        <taxon>Pseudomonadota</taxon>
        <taxon>Alphaproteobacteria</taxon>
        <taxon>Rhodobacterales</taxon>
        <taxon>Roseobacteraceae</taxon>
        <taxon>Ruegeria</taxon>
    </lineage>
</organism>
<sequence>MTYHTRAADAAKNVLHTAAQRLMTADPTSDQQVARALDRSLDWSLGDPSLGAQASRSFAPNFSETQSRALAFQVTPTGRGISAGDQREMTNDTVRSMIYSHFGHDPLCWYDRCSEPARARYGVSASGGAHYALGVDGSGLREVHAAFEWGPQTLELLPAPVMALAQTALTALPGLRPFATVIRTSAMSGGQQVAFEIPGETSLEAFKPLMEAFGMGPRHGGFQTLLAFVLGARFSLPERAATLTLLNTPKGPEMRVDVNIDALPDTPEQLLPLLRLPLTERPQNLSALDSWMTAMTPDGYYGPGSVTVLSVRVRAEMPARLALFLRPVAMETTPATAPEPPAPIPAPPPLPGNGAPVAAQAGWPQPRLN</sequence>